<dbReference type="GO" id="GO:0004386">
    <property type="term" value="F:helicase activity"/>
    <property type="evidence" value="ECO:0007669"/>
    <property type="project" value="UniProtKB-KW"/>
</dbReference>
<proteinExistence type="inferred from homology"/>
<sequence length="922" mass="105099">MEKLDQKISEKTQTETFLQEKFRLLGFKQFTNIQKKAVPIVSQKKNSLIIAPTGSGKTECIVIPIFSLIKKTKQQGKIKVLYVTPLRALNRDVFRRIIRYAEYDDLTIQVRHGDTSQSLRKKISNSPPDILITTPETLVILLTQKKYLIALAELEWVIIDEIHELLASERGSQLSLSLERLQLNANQKIIRIGLSATIGNIDDAAQFLVGTNKPCAIIQDESVRNYDVEVKFVNGSISEVADSVINYVEKLNFDSPILLFTNTRGESEFLASILRDKTMMNIELHHGSLSKQVREETESILRSGRKGIVVCTSSLELGLDIGSVDLVIHYGSPRQVSKLVQRIGRSRHTRNSSAKGLIITNNSDDEFETTAILDRVKNNSIEKQNIHDESFDVLAHHLVGLSMQIGEVSIDFAHKIITQAYPFRNLTLDDLCDVLEILHSISRPILFFDKPKMKFWKKGNSFRYYFENLSTIPDILKFKVFDSVGKKLIGSLDQRFVGDFGEQGNIFVLRGLQWRILNVDEKSLQVNVEPIKSGGKKVPYWEGENIPVDFATAQKVGLLRKKVRDGSLSMINQTISNLDFDVTPDEKTIVVESLRTEGTVVIHACFGTRINSTLATILSSLLSSVLGYVVESRSDAYRIVLTSNSRIHKKIFVEALIEKFDINDVVSASLTGTHNINWRTWCVAKKFGMVERGSIYDRKTGHFIYEQYQTTPLVKEALRELFHDKFDLLGTDKILTRIKNNEIQIEWIDVTKFSKLAEPLLDHTTKYYSSPANVDKAILDEVKKRLLKTKHRLICARCGKWQLAIVTGEFEKRPKKLICKYCKGRQITATYYSDYDLVKIIQKNHKSKKLSLEENHKFKRAWKVASLIETFGNNAITVLSGYGVGADTAARILRNMVDEEYMYKQIYEAERQYVMTRGFWDD</sequence>
<protein>
    <submittedName>
        <fullName evidence="12">DEAD/DEAH box helicase domain-containing protein (Lhr)</fullName>
    </submittedName>
</protein>
<dbReference type="PIRSF" id="PIRSF037307">
    <property type="entry name" value="Lhr-like_helic_prd"/>
    <property type="match status" value="1"/>
</dbReference>
<dbReference type="AlphaFoldDB" id="A0A075I9D1"/>
<dbReference type="PROSITE" id="PS51192">
    <property type="entry name" value="HELICASE_ATP_BIND_1"/>
    <property type="match status" value="1"/>
</dbReference>
<name>A0A075I9D1_9ARCH</name>
<dbReference type="InterPro" id="IPR017170">
    <property type="entry name" value="Lhr-like"/>
</dbReference>
<dbReference type="InterPro" id="IPR052511">
    <property type="entry name" value="ATP-dep_Helicase"/>
</dbReference>
<evidence type="ECO:0000256" key="7">
    <source>
        <dbReference type="ARBA" id="ARBA00023204"/>
    </source>
</evidence>
<dbReference type="InterPro" id="IPR045628">
    <property type="entry name" value="Lhr_WH_dom"/>
</dbReference>
<reference evidence="12" key="1">
    <citation type="journal article" date="2014" name="Genome Biol. Evol.">
        <title>Pangenome evidence for extensive interdomain horizontal transfer affecting lineage core and shell genes in uncultured planktonic thaumarchaeota and euryarchaeota.</title>
        <authorList>
            <person name="Deschamps P."/>
            <person name="Zivanovic Y."/>
            <person name="Moreira D."/>
            <person name="Rodriguez-Valera F."/>
            <person name="Lopez-Garcia P."/>
        </authorList>
    </citation>
    <scope>NUCLEOTIDE SEQUENCE</scope>
</reference>
<keyword evidence="4 12" id="KW-0347">Helicase</keyword>
<dbReference type="InterPro" id="IPR013701">
    <property type="entry name" value="Lhr-like_DEAD/DEAH_assoc"/>
</dbReference>
<organism evidence="12">
    <name type="scientific">uncultured marine thaumarchaeote SAT1000_15_B11</name>
    <dbReference type="NCBI Taxonomy" id="1456384"/>
    <lineage>
        <taxon>Archaea</taxon>
        <taxon>Nitrososphaerota</taxon>
        <taxon>environmental samples</taxon>
    </lineage>
</organism>
<evidence type="ECO:0000256" key="4">
    <source>
        <dbReference type="ARBA" id="ARBA00022806"/>
    </source>
</evidence>
<dbReference type="InterPro" id="IPR001650">
    <property type="entry name" value="Helicase_C-like"/>
</dbReference>
<accession>A0A075I9D1</accession>
<comment type="similarity">
    <text evidence="9">Belongs to the Lhr helicase family. Lhr-Core subfamily.</text>
</comment>
<dbReference type="InterPro" id="IPR014001">
    <property type="entry name" value="Helicase_ATP-bd"/>
</dbReference>
<feature type="domain" description="Helicase C-terminal" evidence="11">
    <location>
        <begin position="243"/>
        <end position="399"/>
    </location>
</feature>
<dbReference type="CDD" id="cd17922">
    <property type="entry name" value="DEXHc_LHR-like"/>
    <property type="match status" value="1"/>
</dbReference>
<keyword evidence="8" id="KW-0413">Isomerase</keyword>
<keyword evidence="6" id="KW-0238">DNA-binding</keyword>
<dbReference type="SUPFAM" id="SSF52540">
    <property type="entry name" value="P-loop containing nucleoside triphosphate hydrolases"/>
    <property type="match status" value="1"/>
</dbReference>
<evidence type="ECO:0000256" key="9">
    <source>
        <dbReference type="ARBA" id="ARBA00093467"/>
    </source>
</evidence>
<dbReference type="EMBL" id="KF901228">
    <property type="protein sequence ID" value="AIF23327.1"/>
    <property type="molecule type" value="Genomic_DNA"/>
</dbReference>
<dbReference type="Pfam" id="PF19306">
    <property type="entry name" value="WHD_Lhr"/>
    <property type="match status" value="1"/>
</dbReference>
<dbReference type="Pfam" id="PF08494">
    <property type="entry name" value="DEAD_assoc"/>
    <property type="match status" value="1"/>
</dbReference>
<dbReference type="SMART" id="SM00490">
    <property type="entry name" value="HELICc"/>
    <property type="match status" value="1"/>
</dbReference>
<feature type="domain" description="Helicase ATP-binding" evidence="10">
    <location>
        <begin position="38"/>
        <end position="216"/>
    </location>
</feature>
<keyword evidence="2" id="KW-0227">DNA damage</keyword>
<evidence type="ECO:0000313" key="12">
    <source>
        <dbReference type="EMBL" id="AIF23327.1"/>
    </source>
</evidence>
<dbReference type="Pfam" id="PF00270">
    <property type="entry name" value="DEAD"/>
    <property type="match status" value="1"/>
</dbReference>
<evidence type="ECO:0000259" key="11">
    <source>
        <dbReference type="PROSITE" id="PS51194"/>
    </source>
</evidence>
<evidence type="ECO:0000256" key="1">
    <source>
        <dbReference type="ARBA" id="ARBA00022741"/>
    </source>
</evidence>
<dbReference type="InterPro" id="IPR011545">
    <property type="entry name" value="DEAD/DEAH_box_helicase_dom"/>
</dbReference>
<evidence type="ECO:0000256" key="8">
    <source>
        <dbReference type="ARBA" id="ARBA00023235"/>
    </source>
</evidence>
<dbReference type="GO" id="GO:0006281">
    <property type="term" value="P:DNA repair"/>
    <property type="evidence" value="ECO:0007669"/>
    <property type="project" value="UniProtKB-KW"/>
</dbReference>
<evidence type="ECO:0000256" key="2">
    <source>
        <dbReference type="ARBA" id="ARBA00022763"/>
    </source>
</evidence>
<dbReference type="SMART" id="SM00487">
    <property type="entry name" value="DEXDc"/>
    <property type="match status" value="1"/>
</dbReference>
<dbReference type="GO" id="GO:0005524">
    <property type="term" value="F:ATP binding"/>
    <property type="evidence" value="ECO:0007669"/>
    <property type="project" value="UniProtKB-KW"/>
</dbReference>
<keyword evidence="3" id="KW-0378">Hydrolase</keyword>
<evidence type="ECO:0000256" key="3">
    <source>
        <dbReference type="ARBA" id="ARBA00022801"/>
    </source>
</evidence>
<dbReference type="Gene3D" id="3.40.50.300">
    <property type="entry name" value="P-loop containing nucleotide triphosphate hydrolases"/>
    <property type="match status" value="2"/>
</dbReference>
<dbReference type="PANTHER" id="PTHR47962">
    <property type="entry name" value="ATP-DEPENDENT HELICASE LHR-RELATED-RELATED"/>
    <property type="match status" value="1"/>
</dbReference>
<dbReference type="PROSITE" id="PS51194">
    <property type="entry name" value="HELICASE_CTER"/>
    <property type="match status" value="1"/>
</dbReference>
<keyword evidence="1" id="KW-0547">Nucleotide-binding</keyword>
<keyword evidence="7" id="KW-0234">DNA repair</keyword>
<keyword evidence="5" id="KW-0067">ATP-binding</keyword>
<dbReference type="Pfam" id="PF00271">
    <property type="entry name" value="Helicase_C"/>
    <property type="match status" value="1"/>
</dbReference>
<dbReference type="InterPro" id="IPR027417">
    <property type="entry name" value="P-loop_NTPase"/>
</dbReference>
<evidence type="ECO:0000256" key="6">
    <source>
        <dbReference type="ARBA" id="ARBA00023125"/>
    </source>
</evidence>
<evidence type="ECO:0000259" key="10">
    <source>
        <dbReference type="PROSITE" id="PS51192"/>
    </source>
</evidence>
<dbReference type="GO" id="GO:0140097">
    <property type="term" value="F:catalytic activity, acting on DNA"/>
    <property type="evidence" value="ECO:0007669"/>
    <property type="project" value="UniProtKB-ARBA"/>
</dbReference>
<evidence type="ECO:0000256" key="5">
    <source>
        <dbReference type="ARBA" id="ARBA00022840"/>
    </source>
</evidence>
<dbReference type="GO" id="GO:0003677">
    <property type="term" value="F:DNA binding"/>
    <property type="evidence" value="ECO:0007669"/>
    <property type="project" value="UniProtKB-KW"/>
</dbReference>
<gene>
    <name evidence="12" type="primary">lhr</name>
</gene>
<dbReference type="GO" id="GO:0016887">
    <property type="term" value="F:ATP hydrolysis activity"/>
    <property type="evidence" value="ECO:0007669"/>
    <property type="project" value="TreeGrafter"/>
</dbReference>
<dbReference type="PANTHER" id="PTHR47962:SF5">
    <property type="entry name" value="ATP-DEPENDENT HELICASE LHR-RELATED"/>
    <property type="match status" value="1"/>
</dbReference>